<dbReference type="InterPro" id="IPR003382">
    <property type="entry name" value="Flavoprotein"/>
</dbReference>
<feature type="binding site" evidence="6">
    <location>
        <position position="153"/>
    </location>
    <ligand>
        <name>dimethylallyl phosphate</name>
        <dbReference type="ChEBI" id="CHEBI:88052"/>
    </ligand>
</feature>
<comment type="catalytic activity">
    <reaction evidence="6">
        <text>dimethylallyl phosphate + FMNH2 = prenylated FMNH2 + phosphate</text>
        <dbReference type="Rhea" id="RHEA:37743"/>
        <dbReference type="ChEBI" id="CHEBI:43474"/>
        <dbReference type="ChEBI" id="CHEBI:57618"/>
        <dbReference type="ChEBI" id="CHEBI:87467"/>
        <dbReference type="ChEBI" id="CHEBI:88052"/>
        <dbReference type="EC" id="2.5.1.129"/>
    </reaction>
</comment>
<dbReference type="InterPro" id="IPR004507">
    <property type="entry name" value="UbiX-like"/>
</dbReference>
<dbReference type="SUPFAM" id="SSF52507">
    <property type="entry name" value="Homo-oligomeric flavin-containing Cys decarboxylases, HFCD"/>
    <property type="match status" value="1"/>
</dbReference>
<evidence type="ECO:0000313" key="9">
    <source>
        <dbReference type="Proteomes" id="UP000273828"/>
    </source>
</evidence>
<proteinExistence type="inferred from homology"/>
<comment type="caution">
    <text evidence="6">Lacks conserved residue(s) required for the propagation of feature annotation.</text>
</comment>
<evidence type="ECO:0000256" key="5">
    <source>
        <dbReference type="ARBA" id="ARBA00060793"/>
    </source>
</evidence>
<keyword evidence="9" id="KW-1185">Reference proteome</keyword>
<feature type="binding site" evidence="6">
    <location>
        <begin position="11"/>
        <end position="13"/>
    </location>
    <ligand>
        <name>FMN</name>
        <dbReference type="ChEBI" id="CHEBI:58210"/>
    </ligand>
</feature>
<dbReference type="AlphaFoldDB" id="A0A3N6M5E9"/>
<dbReference type="EC" id="2.5.1.129" evidence="6"/>
<name>A0A3N6M5E9_9EURY</name>
<keyword evidence="4 6" id="KW-0808">Transferase</keyword>
<comment type="caution">
    <text evidence="8">The sequence shown here is derived from an EMBL/GenBank/DDBJ whole genome shotgun (WGS) entry which is preliminary data.</text>
</comment>
<dbReference type="Pfam" id="PF02441">
    <property type="entry name" value="Flavoprotein"/>
    <property type="match status" value="1"/>
</dbReference>
<organism evidence="8 9">
    <name type="scientific">Natrarchaeobius halalkaliphilus</name>
    <dbReference type="NCBI Taxonomy" id="1679091"/>
    <lineage>
        <taxon>Archaea</taxon>
        <taxon>Methanobacteriati</taxon>
        <taxon>Methanobacteriota</taxon>
        <taxon>Stenosarchaea group</taxon>
        <taxon>Halobacteria</taxon>
        <taxon>Halobacteriales</taxon>
        <taxon>Natrialbaceae</taxon>
        <taxon>Natrarchaeobius</taxon>
    </lineage>
</organism>
<evidence type="ECO:0000256" key="6">
    <source>
        <dbReference type="HAMAP-Rule" id="MF_01984"/>
    </source>
</evidence>
<protein>
    <recommendedName>
        <fullName evidence="6">Flavin prenyltransferase UbiX</fullName>
        <ecNumber evidence="6">2.5.1.129</ecNumber>
    </recommendedName>
</protein>
<dbReference type="HAMAP" id="MF_01984">
    <property type="entry name" value="ubiX_pad"/>
    <property type="match status" value="1"/>
</dbReference>
<evidence type="ECO:0000259" key="7">
    <source>
        <dbReference type="Pfam" id="PF02441"/>
    </source>
</evidence>
<reference evidence="8 9" key="1">
    <citation type="submission" date="2018-10" db="EMBL/GenBank/DDBJ databases">
        <title>Natrarchaeobius chitinivorans gen. nov., sp. nov., and Natrarchaeobius haloalkaliphilus sp. nov., alkaliphilic, chitin-utilizing haloarchaea from hypersaline alkaline lakes.</title>
        <authorList>
            <person name="Sorokin D.Y."/>
            <person name="Elcheninov A.G."/>
            <person name="Kostrikina N.A."/>
            <person name="Bale N.J."/>
            <person name="Sinninghe Damste J.S."/>
            <person name="Khijniak T.V."/>
            <person name="Kublanov I.V."/>
            <person name="Toshchakov S.V."/>
        </authorList>
    </citation>
    <scope>NUCLEOTIDE SEQUENCE [LARGE SCALE GENOMIC DNA]</scope>
    <source>
        <strain evidence="8 9">AArcht-Sl</strain>
    </source>
</reference>
<accession>A0A3N6M5E9</accession>
<feature type="binding site" evidence="6">
    <location>
        <position position="169"/>
    </location>
    <ligand>
        <name>dimethylallyl phosphate</name>
        <dbReference type="ChEBI" id="CHEBI:88052"/>
    </ligand>
</feature>
<dbReference type="Proteomes" id="UP000273828">
    <property type="component" value="Unassembled WGS sequence"/>
</dbReference>
<feature type="binding site" evidence="6">
    <location>
        <begin position="88"/>
        <end position="91"/>
    </location>
    <ligand>
        <name>FMN</name>
        <dbReference type="ChEBI" id="CHEBI:58210"/>
    </ligand>
</feature>
<gene>
    <name evidence="6" type="primary">ubiX</name>
    <name evidence="8" type="ORF">EA462_13890</name>
</gene>
<evidence type="ECO:0000256" key="2">
    <source>
        <dbReference type="ARBA" id="ARBA00022630"/>
    </source>
</evidence>
<evidence type="ECO:0000256" key="1">
    <source>
        <dbReference type="ARBA" id="ARBA00022602"/>
    </source>
</evidence>
<dbReference type="EMBL" id="REFY01000005">
    <property type="protein sequence ID" value="RQG87949.1"/>
    <property type="molecule type" value="Genomic_DNA"/>
</dbReference>
<dbReference type="OrthoDB" id="9540at2157"/>
<feature type="binding site" evidence="6">
    <location>
        <position position="37"/>
    </location>
    <ligand>
        <name>FMN</name>
        <dbReference type="ChEBI" id="CHEBI:58210"/>
    </ligand>
</feature>
<dbReference type="RefSeq" id="WP_124179149.1">
    <property type="nucleotide sequence ID" value="NZ_REFY01000005.1"/>
</dbReference>
<feature type="domain" description="Flavoprotein" evidence="7">
    <location>
        <begin position="3"/>
        <end position="165"/>
    </location>
</feature>
<keyword evidence="3 6" id="KW-0288">FMN</keyword>
<comment type="similarity">
    <text evidence="5 6">Belongs to the UbiX/PAD1 family.</text>
</comment>
<comment type="function">
    <text evidence="6">Flavin prenyltransferase that catalyzes the synthesis of the prenylated FMN cofactor (prenyl-FMN) for 4-hydroxy-3-polyprenylbenzoic acid decarboxylase UbiD. The prenyltransferase is metal-independent and links a dimethylallyl moiety from dimethylallyl monophosphate (DMAP) to the flavin N5 and C6 atoms of FMN.</text>
</comment>
<sequence length="193" mass="21233">MPKRIVIGMTGATGQIYGIRALQLLQETEYEVHLILSNAGKINVTQEADYEVSEVTDLADVVHDVKNIGAETASGSFQTEGMLIAPCSMKTLSNIAHGSSGDLITRSADVALKERRPLVLMPREKPFNRIHLKNMLEVTDAGAIVFPPFPSFYQGPMNLDDMITRTTARALSQLSVRIEVDEWEGLDSTNETQ</sequence>
<dbReference type="InterPro" id="IPR036551">
    <property type="entry name" value="Flavin_trans-like"/>
</dbReference>
<keyword evidence="2 6" id="KW-0285">Flavoprotein</keyword>
<evidence type="ECO:0000256" key="3">
    <source>
        <dbReference type="ARBA" id="ARBA00022643"/>
    </source>
</evidence>
<feature type="binding site" evidence="6">
    <location>
        <position position="123"/>
    </location>
    <ligand>
        <name>FMN</name>
        <dbReference type="ChEBI" id="CHEBI:58210"/>
    </ligand>
</feature>
<dbReference type="NCBIfam" id="NF004685">
    <property type="entry name" value="PRK06029.1"/>
    <property type="match status" value="1"/>
</dbReference>
<dbReference type="Gene3D" id="3.40.50.1950">
    <property type="entry name" value="Flavin prenyltransferase-like"/>
    <property type="match status" value="1"/>
</dbReference>
<evidence type="ECO:0000313" key="8">
    <source>
        <dbReference type="EMBL" id="RQG87949.1"/>
    </source>
</evidence>
<dbReference type="FunFam" id="3.40.50.1950:FF:000001">
    <property type="entry name" value="Flavin prenyltransferase UbiX"/>
    <property type="match status" value="1"/>
</dbReference>
<dbReference type="GO" id="GO:0106141">
    <property type="term" value="F:flavin prenyltransferase activity"/>
    <property type="evidence" value="ECO:0007669"/>
    <property type="project" value="UniProtKB-EC"/>
</dbReference>
<evidence type="ECO:0000256" key="4">
    <source>
        <dbReference type="ARBA" id="ARBA00022679"/>
    </source>
</evidence>
<keyword evidence="1 6" id="KW-0637">Prenyltransferase</keyword>
<dbReference type="NCBIfam" id="TIGR00421">
    <property type="entry name" value="ubiX_pad"/>
    <property type="match status" value="1"/>
</dbReference>